<dbReference type="CDD" id="cd17546">
    <property type="entry name" value="REC_hyHK_CKI1_RcsC-like"/>
    <property type="match status" value="1"/>
</dbReference>
<dbReference type="STRING" id="930089.W6XVA4"/>
<dbReference type="HOGENOM" id="CLU_823835_0_0_1"/>
<protein>
    <recommendedName>
        <fullName evidence="4">Response regulatory domain-containing protein</fullName>
    </recommendedName>
</protein>
<evidence type="ECO:0000256" key="3">
    <source>
        <dbReference type="PROSITE-ProRule" id="PRU00169"/>
    </source>
</evidence>
<keyword evidence="2" id="KW-0902">Two-component regulatory system</keyword>
<dbReference type="Proteomes" id="UP000053841">
    <property type="component" value="Unassembled WGS sequence"/>
</dbReference>
<sequence length="354" mass="39894">MLPQQVRNSLQALHISINEFSTFVASRGLDDDVFTSTTAEGGPHLQDTLAQLQQLCEIAEECMWPLKIYGNFLLNELPVANVLHEMRSPMQTSGSCSTVTVHQPLDMSQTTQECRKSYQDSPVETRSVGLEHDKSFENLPVSSLTRDLLRRGVHPIRFPRDPSLQIGPIYLSDIGEDETPLIIMPPKRDPYEERPASCPEPLDQFAHCKILVAGDNWMNQKIMVKFLGKLGIHNNATASNGQATVDAVRESMEIYQPFDFIFMDERMPFFSCREATVLIRKMGFQGPICALLVNVSLTSKEKAFDAGVTTILQKPFRFSAVRDTLEQYLTPLVEKPIVDETPLPRRKPDINSKL</sequence>
<organism evidence="5 6">
    <name type="scientific">Cochliobolus carbonum (strain 26-R-13)</name>
    <name type="common">Maize leaf spot fungus</name>
    <name type="synonym">Bipolaris zeicola</name>
    <dbReference type="NCBI Taxonomy" id="930089"/>
    <lineage>
        <taxon>Eukaryota</taxon>
        <taxon>Fungi</taxon>
        <taxon>Dikarya</taxon>
        <taxon>Ascomycota</taxon>
        <taxon>Pezizomycotina</taxon>
        <taxon>Dothideomycetes</taxon>
        <taxon>Pleosporomycetidae</taxon>
        <taxon>Pleosporales</taxon>
        <taxon>Pleosporineae</taxon>
        <taxon>Pleosporaceae</taxon>
        <taxon>Bipolaris</taxon>
    </lineage>
</organism>
<evidence type="ECO:0000256" key="1">
    <source>
        <dbReference type="ARBA" id="ARBA00022553"/>
    </source>
</evidence>
<dbReference type="InterPro" id="IPR001789">
    <property type="entry name" value="Sig_transdc_resp-reg_receiver"/>
</dbReference>
<feature type="modified residue" description="4-aspartylphosphate" evidence="3">
    <location>
        <position position="264"/>
    </location>
</feature>
<proteinExistence type="predicted"/>
<evidence type="ECO:0000313" key="6">
    <source>
        <dbReference type="Proteomes" id="UP000053841"/>
    </source>
</evidence>
<dbReference type="SUPFAM" id="SSF52172">
    <property type="entry name" value="CheY-like"/>
    <property type="match status" value="1"/>
</dbReference>
<dbReference type="Gene3D" id="3.40.50.2300">
    <property type="match status" value="1"/>
</dbReference>
<dbReference type="InterPro" id="IPR011006">
    <property type="entry name" value="CheY-like_superfamily"/>
</dbReference>
<dbReference type="OrthoDB" id="60033at2759"/>
<dbReference type="GO" id="GO:0000160">
    <property type="term" value="P:phosphorelay signal transduction system"/>
    <property type="evidence" value="ECO:0007669"/>
    <property type="project" value="UniProtKB-KW"/>
</dbReference>
<dbReference type="GeneID" id="19143537"/>
<dbReference type="RefSeq" id="XP_007716540.1">
    <property type="nucleotide sequence ID" value="XM_007718350.1"/>
</dbReference>
<feature type="domain" description="Response regulatory" evidence="4">
    <location>
        <begin position="209"/>
        <end position="329"/>
    </location>
</feature>
<evidence type="ECO:0000259" key="4">
    <source>
        <dbReference type="PROSITE" id="PS50110"/>
    </source>
</evidence>
<dbReference type="EMBL" id="KI964764">
    <property type="protein sequence ID" value="EUC29145.1"/>
    <property type="molecule type" value="Genomic_DNA"/>
</dbReference>
<dbReference type="AlphaFoldDB" id="W6XVA4"/>
<keyword evidence="1 3" id="KW-0597">Phosphoprotein</keyword>
<evidence type="ECO:0000313" key="5">
    <source>
        <dbReference type="EMBL" id="EUC29145.1"/>
    </source>
</evidence>
<dbReference type="KEGG" id="bze:COCCADRAFT_107276"/>
<dbReference type="SMART" id="SM00448">
    <property type="entry name" value="REC"/>
    <property type="match status" value="1"/>
</dbReference>
<dbReference type="PANTHER" id="PTHR45339:SF1">
    <property type="entry name" value="HYBRID SIGNAL TRANSDUCTION HISTIDINE KINASE J"/>
    <property type="match status" value="1"/>
</dbReference>
<evidence type="ECO:0000256" key="2">
    <source>
        <dbReference type="ARBA" id="ARBA00023012"/>
    </source>
</evidence>
<dbReference type="PROSITE" id="PS50110">
    <property type="entry name" value="RESPONSE_REGULATORY"/>
    <property type="match status" value="1"/>
</dbReference>
<dbReference type="PANTHER" id="PTHR45339">
    <property type="entry name" value="HYBRID SIGNAL TRANSDUCTION HISTIDINE KINASE J"/>
    <property type="match status" value="1"/>
</dbReference>
<accession>W6XVA4</accession>
<keyword evidence="6" id="KW-1185">Reference proteome</keyword>
<gene>
    <name evidence="5" type="ORF">COCCADRAFT_107276</name>
</gene>
<dbReference type="eggNOG" id="KOG0519">
    <property type="taxonomic scope" value="Eukaryota"/>
</dbReference>
<name>W6XVA4_COCC2</name>
<dbReference type="Pfam" id="PF00072">
    <property type="entry name" value="Response_reg"/>
    <property type="match status" value="1"/>
</dbReference>
<reference evidence="5 6" key="1">
    <citation type="journal article" date="2013" name="PLoS Genet.">
        <title>Comparative genome structure, secondary metabolite, and effector coding capacity across Cochliobolus pathogens.</title>
        <authorList>
            <person name="Condon B.J."/>
            <person name="Leng Y."/>
            <person name="Wu D."/>
            <person name="Bushley K.E."/>
            <person name="Ohm R.A."/>
            <person name="Otillar R."/>
            <person name="Martin J."/>
            <person name="Schackwitz W."/>
            <person name="Grimwood J."/>
            <person name="MohdZainudin N."/>
            <person name="Xue C."/>
            <person name="Wang R."/>
            <person name="Manning V.A."/>
            <person name="Dhillon B."/>
            <person name="Tu Z.J."/>
            <person name="Steffenson B.J."/>
            <person name="Salamov A."/>
            <person name="Sun H."/>
            <person name="Lowry S."/>
            <person name="LaButti K."/>
            <person name="Han J."/>
            <person name="Copeland A."/>
            <person name="Lindquist E."/>
            <person name="Barry K."/>
            <person name="Schmutz J."/>
            <person name="Baker S.E."/>
            <person name="Ciuffetti L.M."/>
            <person name="Grigoriev I.V."/>
            <person name="Zhong S."/>
            <person name="Turgeon B.G."/>
        </authorList>
    </citation>
    <scope>NUCLEOTIDE SEQUENCE [LARGE SCALE GENOMIC DNA]</scope>
    <source>
        <strain evidence="5 6">26-R-13</strain>
    </source>
</reference>